<dbReference type="SUPFAM" id="SSF53756">
    <property type="entry name" value="UDP-Glycosyltransferase/glycogen phosphorylase"/>
    <property type="match status" value="1"/>
</dbReference>
<organism evidence="2 3">
    <name type="scientific">Candidatus Amesbacteria bacterium GW2011_GWA2_47_11</name>
    <dbReference type="NCBI Taxonomy" id="1618357"/>
    <lineage>
        <taxon>Bacteria</taxon>
        <taxon>Candidatus Amesiibacteriota</taxon>
    </lineage>
</organism>
<dbReference type="Proteomes" id="UP000034607">
    <property type="component" value="Unassembled WGS sequence"/>
</dbReference>
<sequence length="135" mass="16373">HEITIVCEQHDPNLPEYEKKGRVKIYRIPLPDGVGEKAKKWWIWKWWLTNLRLIKQADIIHIHDVFFWFLPFRLPYRSKKVFITFHGYEGFNPPSVRKIFWHKLAEYLTRGNICIGDFHQKWYQVKPDFVSYGAA</sequence>
<feature type="non-terminal residue" evidence="2">
    <location>
        <position position="1"/>
    </location>
</feature>
<name>A0A0G1TNR6_9BACT</name>
<protein>
    <submittedName>
        <fullName evidence="2">Glycosyltransferase, group 1 family protein</fullName>
    </submittedName>
</protein>
<dbReference type="GO" id="GO:0016740">
    <property type="term" value="F:transferase activity"/>
    <property type="evidence" value="ECO:0007669"/>
    <property type="project" value="UniProtKB-KW"/>
</dbReference>
<evidence type="ECO:0000259" key="1">
    <source>
        <dbReference type="Pfam" id="PF13439"/>
    </source>
</evidence>
<dbReference type="Pfam" id="PF13439">
    <property type="entry name" value="Glyco_transf_4"/>
    <property type="match status" value="1"/>
</dbReference>
<evidence type="ECO:0000313" key="3">
    <source>
        <dbReference type="Proteomes" id="UP000034607"/>
    </source>
</evidence>
<gene>
    <name evidence="2" type="ORF">UX78_C0016G0001</name>
</gene>
<keyword evidence="2" id="KW-0808">Transferase</keyword>
<dbReference type="AlphaFoldDB" id="A0A0G1TNR6"/>
<feature type="domain" description="Glycosyltransferase subfamily 4-like N-terminal" evidence="1">
    <location>
        <begin position="1"/>
        <end position="107"/>
    </location>
</feature>
<dbReference type="EMBL" id="LCNM01000016">
    <property type="protein sequence ID" value="KKU55783.1"/>
    <property type="molecule type" value="Genomic_DNA"/>
</dbReference>
<accession>A0A0G1TNR6</accession>
<evidence type="ECO:0000313" key="2">
    <source>
        <dbReference type="EMBL" id="KKU55783.1"/>
    </source>
</evidence>
<proteinExistence type="predicted"/>
<comment type="caution">
    <text evidence="2">The sequence shown here is derived from an EMBL/GenBank/DDBJ whole genome shotgun (WGS) entry which is preliminary data.</text>
</comment>
<dbReference type="InterPro" id="IPR028098">
    <property type="entry name" value="Glyco_trans_4-like_N"/>
</dbReference>
<dbReference type="Gene3D" id="3.40.50.2000">
    <property type="entry name" value="Glycogen Phosphorylase B"/>
    <property type="match status" value="1"/>
</dbReference>
<reference evidence="2 3" key="1">
    <citation type="journal article" date="2015" name="Nature">
        <title>rRNA introns, odd ribosomes, and small enigmatic genomes across a large radiation of phyla.</title>
        <authorList>
            <person name="Brown C.T."/>
            <person name="Hug L.A."/>
            <person name="Thomas B.C."/>
            <person name="Sharon I."/>
            <person name="Castelle C.J."/>
            <person name="Singh A."/>
            <person name="Wilkins M.J."/>
            <person name="Williams K.H."/>
            <person name="Banfield J.F."/>
        </authorList>
    </citation>
    <scope>NUCLEOTIDE SEQUENCE [LARGE SCALE GENOMIC DNA]</scope>
</reference>